<feature type="short sequence motif" description="GXSXG" evidence="4">
    <location>
        <begin position="65"/>
        <end position="69"/>
    </location>
</feature>
<evidence type="ECO:0000259" key="5">
    <source>
        <dbReference type="PROSITE" id="PS51635"/>
    </source>
</evidence>
<evidence type="ECO:0000256" key="1">
    <source>
        <dbReference type="ARBA" id="ARBA00022801"/>
    </source>
</evidence>
<evidence type="ECO:0000256" key="2">
    <source>
        <dbReference type="ARBA" id="ARBA00022963"/>
    </source>
</evidence>
<evidence type="ECO:0000313" key="7">
    <source>
        <dbReference type="Proteomes" id="UP000315525"/>
    </source>
</evidence>
<comment type="caution">
    <text evidence="6">The sequence shown here is derived from an EMBL/GenBank/DDBJ whole genome shotgun (WGS) entry which is preliminary data.</text>
</comment>
<feature type="domain" description="PNPLA" evidence="5">
    <location>
        <begin position="34"/>
        <end position="224"/>
    </location>
</feature>
<organism evidence="6 7">
    <name type="scientific">candidate division TA06 bacterium</name>
    <dbReference type="NCBI Taxonomy" id="2250710"/>
    <lineage>
        <taxon>Bacteria</taxon>
        <taxon>Bacteria division TA06</taxon>
    </lineage>
</organism>
<dbReference type="PANTHER" id="PTHR14226">
    <property type="entry name" value="NEUROPATHY TARGET ESTERASE/SWISS CHEESE D.MELANOGASTER"/>
    <property type="match status" value="1"/>
</dbReference>
<dbReference type="SUPFAM" id="SSF52151">
    <property type="entry name" value="FabD/lysophospholipase-like"/>
    <property type="match status" value="1"/>
</dbReference>
<dbReference type="Pfam" id="PF01734">
    <property type="entry name" value="Patatin"/>
    <property type="match status" value="1"/>
</dbReference>
<keyword evidence="1 4" id="KW-0378">Hydrolase</keyword>
<dbReference type="GO" id="GO:0016787">
    <property type="term" value="F:hydrolase activity"/>
    <property type="evidence" value="ECO:0007669"/>
    <property type="project" value="UniProtKB-UniRule"/>
</dbReference>
<sequence>MHSPPYDTLFRQSGSGSGVIPSRGGILVRRRIGIALGAGSAKGLAHLGVLQVLEENAVEISYIAGSSIGAVIGAAYAAEPDAKELALKTKALLHSEAFDAIGLEFLVKKDHPGPGLFRRITDFVRKRFLMSRAAMRPWLVEGEKIESVLRLILPDIEITQLKIPFACVALDLTTGRDVVFKSGSLIQAVRTSMSIPGVFPYMEIKKGILVDGGVTASVPVDAAREMGAEFVIGVDLLDKMSRDFNVKSGLEINFRADEIAKRRLNFLRAEKADLLVRPRMDTIHWADFSKPDFCIDRGREAALEAIPLLRAKLRKRRRLWPF</sequence>
<dbReference type="EMBL" id="SOJN01000038">
    <property type="protein sequence ID" value="TET46933.1"/>
    <property type="molecule type" value="Genomic_DNA"/>
</dbReference>
<gene>
    <name evidence="6" type="ORF">E3J62_02925</name>
</gene>
<dbReference type="Gene3D" id="3.40.1090.10">
    <property type="entry name" value="Cytosolic phospholipase A2 catalytic domain"/>
    <property type="match status" value="2"/>
</dbReference>
<dbReference type="PANTHER" id="PTHR14226:SF76">
    <property type="entry name" value="NTE FAMILY PROTEIN RSSA"/>
    <property type="match status" value="1"/>
</dbReference>
<evidence type="ECO:0000313" key="6">
    <source>
        <dbReference type="EMBL" id="TET46933.1"/>
    </source>
</evidence>
<reference evidence="6 7" key="1">
    <citation type="submission" date="2019-03" db="EMBL/GenBank/DDBJ databases">
        <title>Metabolic potential of uncultured bacteria and archaea associated with petroleum seepage in deep-sea sediments.</title>
        <authorList>
            <person name="Dong X."/>
            <person name="Hubert C."/>
        </authorList>
    </citation>
    <scope>NUCLEOTIDE SEQUENCE [LARGE SCALE GENOMIC DNA]</scope>
    <source>
        <strain evidence="6">E44_bin18</strain>
    </source>
</reference>
<name>A0A523UWP9_UNCT6</name>
<dbReference type="InterPro" id="IPR016035">
    <property type="entry name" value="Acyl_Trfase/lysoPLipase"/>
</dbReference>
<dbReference type="PROSITE" id="PS51635">
    <property type="entry name" value="PNPLA"/>
    <property type="match status" value="1"/>
</dbReference>
<proteinExistence type="predicted"/>
<dbReference type="GO" id="GO:0016042">
    <property type="term" value="P:lipid catabolic process"/>
    <property type="evidence" value="ECO:0007669"/>
    <property type="project" value="UniProtKB-UniRule"/>
</dbReference>
<dbReference type="InterPro" id="IPR002641">
    <property type="entry name" value="PNPLA_dom"/>
</dbReference>
<keyword evidence="2 4" id="KW-0442">Lipid degradation</keyword>
<dbReference type="Proteomes" id="UP000315525">
    <property type="component" value="Unassembled WGS sequence"/>
</dbReference>
<comment type="caution">
    <text evidence="4">Lacks conserved residue(s) required for the propagation of feature annotation.</text>
</comment>
<keyword evidence="3 4" id="KW-0443">Lipid metabolism</keyword>
<evidence type="ECO:0000256" key="3">
    <source>
        <dbReference type="ARBA" id="ARBA00023098"/>
    </source>
</evidence>
<dbReference type="InterPro" id="IPR050301">
    <property type="entry name" value="NTE"/>
</dbReference>
<evidence type="ECO:0000256" key="4">
    <source>
        <dbReference type="PROSITE-ProRule" id="PRU01161"/>
    </source>
</evidence>
<protein>
    <recommendedName>
        <fullName evidence="5">PNPLA domain-containing protein</fullName>
    </recommendedName>
</protein>
<feature type="active site" description="Nucleophile" evidence="4">
    <location>
        <position position="67"/>
    </location>
</feature>
<accession>A0A523UWP9</accession>
<dbReference type="AlphaFoldDB" id="A0A523UWP9"/>
<feature type="short sequence motif" description="DGA/G" evidence="4">
    <location>
        <begin position="211"/>
        <end position="213"/>
    </location>
</feature>
<feature type="active site" description="Proton acceptor" evidence="4">
    <location>
        <position position="211"/>
    </location>
</feature>